<dbReference type="GO" id="GO:0016020">
    <property type="term" value="C:membrane"/>
    <property type="evidence" value="ECO:0007669"/>
    <property type="project" value="InterPro"/>
</dbReference>
<dbReference type="InterPro" id="IPR026902">
    <property type="entry name" value="RnfC_N"/>
</dbReference>
<feature type="domain" description="4Fe-4S ferredoxin-type" evidence="8">
    <location>
        <begin position="246"/>
        <end position="275"/>
    </location>
</feature>
<evidence type="ECO:0000313" key="9">
    <source>
        <dbReference type="EMBL" id="NDV62084.1"/>
    </source>
</evidence>
<dbReference type="Pfam" id="PF13534">
    <property type="entry name" value="Fer4_17"/>
    <property type="match status" value="1"/>
</dbReference>
<dbReference type="PIRSF" id="PIRSF036408">
    <property type="entry name" value="PduS_prd"/>
    <property type="match status" value="1"/>
</dbReference>
<dbReference type="Proteomes" id="UP000478417">
    <property type="component" value="Unassembled WGS sequence"/>
</dbReference>
<dbReference type="RefSeq" id="WP_163963670.1">
    <property type="nucleotide sequence ID" value="NZ_JAAGNX010000002.1"/>
</dbReference>
<dbReference type="Pfam" id="PF13375">
    <property type="entry name" value="RnfC_N"/>
    <property type="match status" value="1"/>
</dbReference>
<keyword evidence="4" id="KW-0677">Repeat</keyword>
<keyword evidence="5" id="KW-0249">Electron transport</keyword>
<keyword evidence="2" id="KW-0004">4Fe-4S</keyword>
<keyword evidence="1" id="KW-0813">Transport</keyword>
<dbReference type="InterPro" id="IPR010208">
    <property type="entry name" value="Ion_transpt_RnfC/RsxC"/>
</dbReference>
<dbReference type="SUPFAM" id="SSF46548">
    <property type="entry name" value="alpha-helical ferredoxin"/>
    <property type="match status" value="1"/>
</dbReference>
<evidence type="ECO:0000256" key="1">
    <source>
        <dbReference type="ARBA" id="ARBA00022448"/>
    </source>
</evidence>
<dbReference type="PROSITE" id="PS51379">
    <property type="entry name" value="4FE4S_FER_2"/>
    <property type="match status" value="1"/>
</dbReference>
<protein>
    <submittedName>
        <fullName evidence="9">NADH dehydrogenase subunit</fullName>
    </submittedName>
</protein>
<dbReference type="InterPro" id="IPR037225">
    <property type="entry name" value="Nuo51_FMN-bd_sf"/>
</dbReference>
<organism evidence="9 10">
    <name type="scientific">Oceanipulchritudo coccoides</name>
    <dbReference type="NCBI Taxonomy" id="2706888"/>
    <lineage>
        <taxon>Bacteria</taxon>
        <taxon>Pseudomonadati</taxon>
        <taxon>Verrucomicrobiota</taxon>
        <taxon>Opitutia</taxon>
        <taxon>Puniceicoccales</taxon>
        <taxon>Oceanipulchritudinaceae</taxon>
        <taxon>Oceanipulchritudo</taxon>
    </lineage>
</organism>
<keyword evidence="7" id="KW-0411">Iron-sulfur</keyword>
<dbReference type="PROSITE" id="PS00198">
    <property type="entry name" value="4FE4S_FER_1"/>
    <property type="match status" value="1"/>
</dbReference>
<dbReference type="Pfam" id="PF10531">
    <property type="entry name" value="SLBB"/>
    <property type="match status" value="1"/>
</dbReference>
<evidence type="ECO:0000313" key="10">
    <source>
        <dbReference type="Proteomes" id="UP000478417"/>
    </source>
</evidence>
<proteinExistence type="predicted"/>
<dbReference type="SUPFAM" id="SSF142019">
    <property type="entry name" value="Nqo1 FMN-binding domain-like"/>
    <property type="match status" value="1"/>
</dbReference>
<evidence type="ECO:0000256" key="2">
    <source>
        <dbReference type="ARBA" id="ARBA00022485"/>
    </source>
</evidence>
<dbReference type="PANTHER" id="PTHR43034">
    <property type="entry name" value="ION-TRANSLOCATING OXIDOREDUCTASE COMPLEX SUBUNIT C"/>
    <property type="match status" value="1"/>
</dbReference>
<dbReference type="AlphaFoldDB" id="A0A6B2M1S0"/>
<dbReference type="SUPFAM" id="SSF142984">
    <property type="entry name" value="Nqo1 middle domain-like"/>
    <property type="match status" value="1"/>
</dbReference>
<dbReference type="Gene3D" id="3.40.50.11540">
    <property type="entry name" value="NADH-ubiquinone oxidoreductase 51kDa subunit"/>
    <property type="match status" value="1"/>
</dbReference>
<dbReference type="GO" id="GO:0051539">
    <property type="term" value="F:4 iron, 4 sulfur cluster binding"/>
    <property type="evidence" value="ECO:0007669"/>
    <property type="project" value="UniProtKB-KW"/>
</dbReference>
<dbReference type="InterPro" id="IPR017896">
    <property type="entry name" value="4Fe4S_Fe-S-bd"/>
</dbReference>
<accession>A0A6B2M1S0</accession>
<dbReference type="EMBL" id="JAAGNX010000002">
    <property type="protein sequence ID" value="NDV62084.1"/>
    <property type="molecule type" value="Genomic_DNA"/>
</dbReference>
<gene>
    <name evidence="9" type="ORF">G0Q06_06465</name>
</gene>
<dbReference type="GO" id="GO:0009055">
    <property type="term" value="F:electron transfer activity"/>
    <property type="evidence" value="ECO:0007669"/>
    <property type="project" value="InterPro"/>
</dbReference>
<name>A0A6B2M1S0_9BACT</name>
<keyword evidence="6" id="KW-0408">Iron</keyword>
<dbReference type="InterPro" id="IPR019554">
    <property type="entry name" value="Soluble_ligand-bd"/>
</dbReference>
<evidence type="ECO:0000256" key="7">
    <source>
        <dbReference type="ARBA" id="ARBA00023014"/>
    </source>
</evidence>
<comment type="caution">
    <text evidence="9">The sequence shown here is derived from an EMBL/GenBank/DDBJ whole genome shotgun (WGS) entry which is preliminary data.</text>
</comment>
<dbReference type="Pfam" id="PF01512">
    <property type="entry name" value="Complex1_51K"/>
    <property type="match status" value="1"/>
</dbReference>
<evidence type="ECO:0000256" key="6">
    <source>
        <dbReference type="ARBA" id="ARBA00023004"/>
    </source>
</evidence>
<dbReference type="PANTHER" id="PTHR43034:SF2">
    <property type="entry name" value="ION-TRANSLOCATING OXIDOREDUCTASE COMPLEX SUBUNIT C"/>
    <property type="match status" value="1"/>
</dbReference>
<keyword evidence="3" id="KW-0479">Metal-binding</keyword>
<evidence type="ECO:0000256" key="5">
    <source>
        <dbReference type="ARBA" id="ARBA00022982"/>
    </source>
</evidence>
<keyword evidence="10" id="KW-1185">Reference proteome</keyword>
<sequence length="446" mass="48346">MGLDRSDLLERIRTAGVVGAGGAGFPTHRKLDAQVEHVIANGAECEPLLYKDREVMLQESVRLMEGLRLMQEITGATTVTICVKEKNADVMDVLRPLMEPLGFRSLVYPNVYPAGDEYVLVHAVTGRLIPPGGLPLHVGCVVDNVETIINVAKAVEGIPVHEKWVTVTGEVAEPKTFKVPLGTSFRECIEMAGGLTCEDPAILTGGVMMGGLSFDLEAPVTKTIGGLIVLPSDHYLVQRKGAPKETYTRVGHGQCDQCSMCTELCPRYLMGYPIEPHKVMRNLLMTGEDKQRTSLWAEFCCECNICSLIACPEQLDPKNICVDAKALLRETKTSRTEQELEVLTRGIHPARHGREVPISRLYRQLGLNPYDRPAKFAEASAQPASVRIPLRQHIGTPASSSVELGQQVKAGELIGTVAVKDLGCPVHAGIAGTVSKINGSEIIISA</sequence>
<evidence type="ECO:0000259" key="8">
    <source>
        <dbReference type="PROSITE" id="PS51379"/>
    </source>
</evidence>
<evidence type="ECO:0000256" key="3">
    <source>
        <dbReference type="ARBA" id="ARBA00022723"/>
    </source>
</evidence>
<reference evidence="9 10" key="1">
    <citation type="submission" date="2020-02" db="EMBL/GenBank/DDBJ databases">
        <title>Albibacoteraceae fam. nov., the first described family within the subdivision 4 Verrucomicrobia.</title>
        <authorList>
            <person name="Xi F."/>
        </authorList>
    </citation>
    <scope>NUCLEOTIDE SEQUENCE [LARGE SCALE GENOMIC DNA]</scope>
    <source>
        <strain evidence="9 10">CK1056</strain>
    </source>
</reference>
<evidence type="ECO:0000256" key="4">
    <source>
        <dbReference type="ARBA" id="ARBA00022737"/>
    </source>
</evidence>
<dbReference type="InterPro" id="IPR017900">
    <property type="entry name" value="4Fe4S_Fe_S_CS"/>
</dbReference>
<dbReference type="InterPro" id="IPR017054">
    <property type="entry name" value="PduS"/>
</dbReference>
<dbReference type="GO" id="GO:0046872">
    <property type="term" value="F:metal ion binding"/>
    <property type="evidence" value="ECO:0007669"/>
    <property type="project" value="UniProtKB-KW"/>
</dbReference>
<dbReference type="Gene3D" id="3.10.20.600">
    <property type="match status" value="1"/>
</dbReference>
<dbReference type="InterPro" id="IPR011538">
    <property type="entry name" value="Nuo51_FMN-bd"/>
</dbReference>